<name>A0ABR3NRQ2_9TELE</name>
<feature type="domain" description="AIG1-type G" evidence="4">
    <location>
        <begin position="7"/>
        <end position="95"/>
    </location>
</feature>
<dbReference type="InterPro" id="IPR006703">
    <property type="entry name" value="G_AIG1"/>
</dbReference>
<dbReference type="Proteomes" id="UP001558613">
    <property type="component" value="Unassembled WGS sequence"/>
</dbReference>
<evidence type="ECO:0000313" key="5">
    <source>
        <dbReference type="EMBL" id="KAL1279432.1"/>
    </source>
</evidence>
<evidence type="ECO:0000256" key="1">
    <source>
        <dbReference type="ARBA" id="ARBA00008535"/>
    </source>
</evidence>
<dbReference type="Gene3D" id="3.40.50.300">
    <property type="entry name" value="P-loop containing nucleotide triphosphate hydrolases"/>
    <property type="match status" value="1"/>
</dbReference>
<dbReference type="PANTHER" id="PTHR10903">
    <property type="entry name" value="GTPASE, IMAP FAMILY MEMBER-RELATED"/>
    <property type="match status" value="1"/>
</dbReference>
<protein>
    <recommendedName>
        <fullName evidence="4">AIG1-type G domain-containing protein</fullName>
    </recommendedName>
</protein>
<proteinExistence type="inferred from homology"/>
<organism evidence="5 6">
    <name type="scientific">Cirrhinus molitorella</name>
    <name type="common">mud carp</name>
    <dbReference type="NCBI Taxonomy" id="172907"/>
    <lineage>
        <taxon>Eukaryota</taxon>
        <taxon>Metazoa</taxon>
        <taxon>Chordata</taxon>
        <taxon>Craniata</taxon>
        <taxon>Vertebrata</taxon>
        <taxon>Euteleostomi</taxon>
        <taxon>Actinopterygii</taxon>
        <taxon>Neopterygii</taxon>
        <taxon>Teleostei</taxon>
        <taxon>Ostariophysi</taxon>
        <taxon>Cypriniformes</taxon>
        <taxon>Cyprinidae</taxon>
        <taxon>Labeoninae</taxon>
        <taxon>Labeonini</taxon>
        <taxon>Cirrhinus</taxon>
    </lineage>
</organism>
<accession>A0ABR3NRQ2</accession>
<dbReference type="InterPro" id="IPR027417">
    <property type="entry name" value="P-loop_NTPase"/>
</dbReference>
<comment type="similarity">
    <text evidence="1">Belongs to the TRAFAC class TrmE-Era-EngA-EngB-Septin-like GTPase superfamily. AIG1/Toc34/Toc159-like paraseptin GTPase family. IAN subfamily.</text>
</comment>
<reference evidence="5 6" key="1">
    <citation type="submission" date="2023-09" db="EMBL/GenBank/DDBJ databases">
        <authorList>
            <person name="Wang M."/>
        </authorList>
    </citation>
    <scope>NUCLEOTIDE SEQUENCE [LARGE SCALE GENOMIC DNA]</scope>
    <source>
        <strain evidence="5">GT-2023</strain>
        <tissue evidence="5">Liver</tissue>
    </source>
</reference>
<sequence>MINENVLQKCESGPCVFLLVIKADSVTEEEIITVEKIEKLLGEKRLKKTWILFTKGDELQDENMTIKEFFDEFEPLKKLVAKYGQRYHVFNNKKAKCY</sequence>
<evidence type="ECO:0000313" key="6">
    <source>
        <dbReference type="Proteomes" id="UP001558613"/>
    </source>
</evidence>
<keyword evidence="3" id="KW-0342">GTP-binding</keyword>
<evidence type="ECO:0000259" key="4">
    <source>
        <dbReference type="Pfam" id="PF04548"/>
    </source>
</evidence>
<dbReference type="EMBL" id="JAYMGO010000003">
    <property type="protein sequence ID" value="KAL1279432.1"/>
    <property type="molecule type" value="Genomic_DNA"/>
</dbReference>
<keyword evidence="2" id="KW-0547">Nucleotide-binding</keyword>
<dbReference type="Pfam" id="PF04548">
    <property type="entry name" value="AIG1"/>
    <property type="match status" value="1"/>
</dbReference>
<dbReference type="SUPFAM" id="SSF52540">
    <property type="entry name" value="P-loop containing nucleoside triphosphate hydrolases"/>
    <property type="match status" value="1"/>
</dbReference>
<keyword evidence="6" id="KW-1185">Reference proteome</keyword>
<dbReference type="PANTHER" id="PTHR10903:SF170">
    <property type="entry name" value="GTPASE IMAP FAMILY MEMBER 7"/>
    <property type="match status" value="1"/>
</dbReference>
<gene>
    <name evidence="5" type="ORF">QQF64_026105</name>
</gene>
<evidence type="ECO:0000256" key="3">
    <source>
        <dbReference type="ARBA" id="ARBA00023134"/>
    </source>
</evidence>
<dbReference type="InterPro" id="IPR045058">
    <property type="entry name" value="GIMA/IAN/Toc"/>
</dbReference>
<evidence type="ECO:0000256" key="2">
    <source>
        <dbReference type="ARBA" id="ARBA00022741"/>
    </source>
</evidence>
<comment type="caution">
    <text evidence="5">The sequence shown here is derived from an EMBL/GenBank/DDBJ whole genome shotgun (WGS) entry which is preliminary data.</text>
</comment>